<proteinExistence type="inferred from homology"/>
<dbReference type="Proteomes" id="UP001501747">
    <property type="component" value="Unassembled WGS sequence"/>
</dbReference>
<keyword evidence="2" id="KW-0812">Transmembrane</keyword>
<keyword evidence="4" id="KW-1185">Reference proteome</keyword>
<dbReference type="PANTHER" id="PTHR34703">
    <property type="entry name" value="ANTIPORTER SUBUNIT MNHG2-RELATED"/>
    <property type="match status" value="1"/>
</dbReference>
<dbReference type="Pfam" id="PF03334">
    <property type="entry name" value="PhaG_MnhG_YufB"/>
    <property type="match status" value="1"/>
</dbReference>
<keyword evidence="2" id="KW-1133">Transmembrane helix</keyword>
<organism evidence="3 4">
    <name type="scientific">Allokutzneria multivorans</name>
    <dbReference type="NCBI Taxonomy" id="1142134"/>
    <lineage>
        <taxon>Bacteria</taxon>
        <taxon>Bacillati</taxon>
        <taxon>Actinomycetota</taxon>
        <taxon>Actinomycetes</taxon>
        <taxon>Pseudonocardiales</taxon>
        <taxon>Pseudonocardiaceae</taxon>
        <taxon>Allokutzneria</taxon>
    </lineage>
</organism>
<protein>
    <submittedName>
        <fullName evidence="3">Monovalent cation/H(+) antiporter subunit G</fullName>
    </submittedName>
</protein>
<comment type="caution">
    <text evidence="3">The sequence shown here is derived from an EMBL/GenBank/DDBJ whole genome shotgun (WGS) entry which is preliminary data.</text>
</comment>
<accession>A0ABP7U0N0</accession>
<dbReference type="InterPro" id="IPR005133">
    <property type="entry name" value="PhaG_MnhG_YufB"/>
</dbReference>
<dbReference type="NCBIfam" id="NF009314">
    <property type="entry name" value="PRK12674.1-2"/>
    <property type="match status" value="1"/>
</dbReference>
<dbReference type="PANTHER" id="PTHR34703:SF1">
    <property type="entry name" value="ANTIPORTER SUBUNIT MNHG2-RELATED"/>
    <property type="match status" value="1"/>
</dbReference>
<comment type="similarity">
    <text evidence="1">Belongs to the CPA3 antiporters (TC 2.A.63) subunit G family.</text>
</comment>
<name>A0ABP7U0N0_9PSEU</name>
<gene>
    <name evidence="3" type="primary">mnhG</name>
    <name evidence="3" type="ORF">GCM10022247_68660</name>
</gene>
<evidence type="ECO:0000313" key="3">
    <source>
        <dbReference type="EMBL" id="GAA4033850.1"/>
    </source>
</evidence>
<evidence type="ECO:0000256" key="2">
    <source>
        <dbReference type="SAM" id="Phobius"/>
    </source>
</evidence>
<feature type="transmembrane region" description="Helical" evidence="2">
    <location>
        <begin position="60"/>
        <end position="78"/>
    </location>
</feature>
<dbReference type="NCBIfam" id="TIGR01300">
    <property type="entry name" value="CPA3_mnhG_phaG"/>
    <property type="match status" value="1"/>
</dbReference>
<keyword evidence="2" id="KW-0472">Membrane</keyword>
<sequence length="123" mass="12523">MTNVISSVLLLGGALFCVLGALGMLRLPDVPSRLQAATKPQTLGLLLILSGTALQLPPSYAVGLALVALFQVLTAPVLSQFLGRAAYRTGAIDKSTLLCDDLKAVRDGSRDSGAESGSASPGA</sequence>
<evidence type="ECO:0000313" key="4">
    <source>
        <dbReference type="Proteomes" id="UP001501747"/>
    </source>
</evidence>
<dbReference type="EMBL" id="BAABAL010000024">
    <property type="protein sequence ID" value="GAA4033850.1"/>
    <property type="molecule type" value="Genomic_DNA"/>
</dbReference>
<dbReference type="RefSeq" id="WP_344884654.1">
    <property type="nucleotide sequence ID" value="NZ_BAABAL010000024.1"/>
</dbReference>
<reference evidence="4" key="1">
    <citation type="journal article" date="2019" name="Int. J. Syst. Evol. Microbiol.">
        <title>The Global Catalogue of Microorganisms (GCM) 10K type strain sequencing project: providing services to taxonomists for standard genome sequencing and annotation.</title>
        <authorList>
            <consortium name="The Broad Institute Genomics Platform"/>
            <consortium name="The Broad Institute Genome Sequencing Center for Infectious Disease"/>
            <person name="Wu L."/>
            <person name="Ma J."/>
        </authorList>
    </citation>
    <scope>NUCLEOTIDE SEQUENCE [LARGE SCALE GENOMIC DNA]</scope>
    <source>
        <strain evidence="4">JCM 17342</strain>
    </source>
</reference>
<evidence type="ECO:0000256" key="1">
    <source>
        <dbReference type="ARBA" id="ARBA00008404"/>
    </source>
</evidence>